<accession>A0A1M6JNH0</accession>
<dbReference type="AlphaFoldDB" id="A0A1M6JNH0"/>
<dbReference type="Proteomes" id="UP000184016">
    <property type="component" value="Unassembled WGS sequence"/>
</dbReference>
<reference evidence="2" key="1">
    <citation type="submission" date="2016-11" db="EMBL/GenBank/DDBJ databases">
        <authorList>
            <person name="Varghese N."/>
            <person name="Submissions S."/>
        </authorList>
    </citation>
    <scope>NUCLEOTIDE SEQUENCE [LARGE SCALE GENOMIC DNA]</scope>
    <source>
        <strain evidence="2">USBA-503</strain>
    </source>
</reference>
<evidence type="ECO:0000313" key="2">
    <source>
        <dbReference type="Proteomes" id="UP000184016"/>
    </source>
</evidence>
<protein>
    <submittedName>
        <fullName evidence="1">Uncharacterized protein</fullName>
    </submittedName>
</protein>
<proteinExistence type="predicted"/>
<name>A0A1M6JNH0_9BACL</name>
<keyword evidence="2" id="KW-1185">Reference proteome</keyword>
<sequence length="70" mass="8128">MDVARAYRQAQEYLRLPGPYPSLAEDEPGFTPVSLRDMQLGASSEIVRVFLKNQWFYEYSTSYSQSNLMQ</sequence>
<dbReference type="EMBL" id="FRAF01000001">
    <property type="protein sequence ID" value="SHJ48230.1"/>
    <property type="molecule type" value="Genomic_DNA"/>
</dbReference>
<organism evidence="1 2">
    <name type="scientific">Alicyclobacillus tolerans</name>
    <dbReference type="NCBI Taxonomy" id="90970"/>
    <lineage>
        <taxon>Bacteria</taxon>
        <taxon>Bacillati</taxon>
        <taxon>Bacillota</taxon>
        <taxon>Bacilli</taxon>
        <taxon>Bacillales</taxon>
        <taxon>Alicyclobacillaceae</taxon>
        <taxon>Alicyclobacillus</taxon>
    </lineage>
</organism>
<gene>
    <name evidence="1" type="ORF">SAMN05443507_1014</name>
</gene>
<evidence type="ECO:0000313" key="1">
    <source>
        <dbReference type="EMBL" id="SHJ48230.1"/>
    </source>
</evidence>